<dbReference type="Proteomes" id="UP000324222">
    <property type="component" value="Unassembled WGS sequence"/>
</dbReference>
<keyword evidence="3" id="KW-1185">Reference proteome</keyword>
<protein>
    <submittedName>
        <fullName evidence="2">Uncharacterized protein</fullName>
    </submittedName>
</protein>
<evidence type="ECO:0000313" key="3">
    <source>
        <dbReference type="Proteomes" id="UP000324222"/>
    </source>
</evidence>
<accession>A0A5B7F6L3</accession>
<proteinExistence type="predicted"/>
<evidence type="ECO:0000313" key="2">
    <source>
        <dbReference type="EMBL" id="MPC41255.1"/>
    </source>
</evidence>
<dbReference type="EMBL" id="VSRR010004987">
    <property type="protein sequence ID" value="MPC41255.1"/>
    <property type="molecule type" value="Genomic_DNA"/>
</dbReference>
<feature type="region of interest" description="Disordered" evidence="1">
    <location>
        <begin position="77"/>
        <end position="118"/>
    </location>
</feature>
<dbReference type="AlphaFoldDB" id="A0A5B7F6L3"/>
<evidence type="ECO:0000256" key="1">
    <source>
        <dbReference type="SAM" id="MobiDB-lite"/>
    </source>
</evidence>
<sequence>MLCGPVKQWSNTNPQTGEFELHFVLVVTGLWLAAPSQPWRRAQLVWGQTGQAAGREARFCTGFKRQLSLLLKSGESGMTSSLQGEEGDAGQSWKVGWPTRGVGMAGHTGRGGPGSECQ</sequence>
<reference evidence="2 3" key="1">
    <citation type="submission" date="2019-05" db="EMBL/GenBank/DDBJ databases">
        <title>Another draft genome of Portunus trituberculatus and its Hox gene families provides insights of decapod evolution.</title>
        <authorList>
            <person name="Jeong J.-H."/>
            <person name="Song I."/>
            <person name="Kim S."/>
            <person name="Choi T."/>
            <person name="Kim D."/>
            <person name="Ryu S."/>
            <person name="Kim W."/>
        </authorList>
    </citation>
    <scope>NUCLEOTIDE SEQUENCE [LARGE SCALE GENOMIC DNA]</scope>
    <source>
        <tissue evidence="2">Muscle</tissue>
    </source>
</reference>
<comment type="caution">
    <text evidence="2">The sequence shown here is derived from an EMBL/GenBank/DDBJ whole genome shotgun (WGS) entry which is preliminary data.</text>
</comment>
<organism evidence="2 3">
    <name type="scientific">Portunus trituberculatus</name>
    <name type="common">Swimming crab</name>
    <name type="synonym">Neptunus trituberculatus</name>
    <dbReference type="NCBI Taxonomy" id="210409"/>
    <lineage>
        <taxon>Eukaryota</taxon>
        <taxon>Metazoa</taxon>
        <taxon>Ecdysozoa</taxon>
        <taxon>Arthropoda</taxon>
        <taxon>Crustacea</taxon>
        <taxon>Multicrustacea</taxon>
        <taxon>Malacostraca</taxon>
        <taxon>Eumalacostraca</taxon>
        <taxon>Eucarida</taxon>
        <taxon>Decapoda</taxon>
        <taxon>Pleocyemata</taxon>
        <taxon>Brachyura</taxon>
        <taxon>Eubrachyura</taxon>
        <taxon>Portunoidea</taxon>
        <taxon>Portunidae</taxon>
        <taxon>Portuninae</taxon>
        <taxon>Portunus</taxon>
    </lineage>
</organism>
<gene>
    <name evidence="2" type="ORF">E2C01_034843</name>
</gene>
<name>A0A5B7F6L3_PORTR</name>
<feature type="compositionally biased region" description="Gly residues" evidence="1">
    <location>
        <begin position="103"/>
        <end position="118"/>
    </location>
</feature>